<dbReference type="CDD" id="cd09631">
    <property type="entry name" value="DOMON_DOH"/>
    <property type="match status" value="1"/>
</dbReference>
<dbReference type="STRING" id="1344416.A0A139B123"/>
<evidence type="ECO:0000256" key="4">
    <source>
        <dbReference type="ARBA" id="ARBA00022827"/>
    </source>
</evidence>
<keyword evidence="5" id="KW-0560">Oxidoreductase</keyword>
<dbReference type="EMBL" id="KQ965731">
    <property type="protein sequence ID" value="KXS22503.1"/>
    <property type="molecule type" value="Genomic_DNA"/>
</dbReference>
<dbReference type="InterPro" id="IPR039261">
    <property type="entry name" value="FNR_nucleotide-bd"/>
</dbReference>
<keyword evidence="7" id="KW-0812">Transmembrane</keyword>
<evidence type="ECO:0000259" key="11">
    <source>
        <dbReference type="PROSITE" id="PS51384"/>
    </source>
</evidence>
<feature type="binding site" evidence="6">
    <location>
        <position position="718"/>
    </location>
    <ligand>
        <name>FAD</name>
        <dbReference type="ChEBI" id="CHEBI:57692"/>
    </ligand>
</feature>
<feature type="transmembrane region" description="Helical" evidence="7">
    <location>
        <begin position="306"/>
        <end position="329"/>
    </location>
</feature>
<feature type="transmembrane region" description="Helical" evidence="7">
    <location>
        <begin position="272"/>
        <end position="294"/>
    </location>
</feature>
<comment type="similarity">
    <text evidence="2">Belongs to the flavoprotein pyridine nucleotide cytochrome reductase family.</text>
</comment>
<protein>
    <recommendedName>
        <fullName evidence="14">Cytochrome b5 heme-binding domain-containing protein</fullName>
    </recommendedName>
</protein>
<dbReference type="Proteomes" id="UP000070544">
    <property type="component" value="Unassembled WGS sequence"/>
</dbReference>
<dbReference type="Pfam" id="PF00970">
    <property type="entry name" value="FAD_binding_6"/>
    <property type="match status" value="1"/>
</dbReference>
<feature type="transmembrane region" description="Helical" evidence="7">
    <location>
        <begin position="240"/>
        <end position="260"/>
    </location>
</feature>
<dbReference type="SMART" id="SM00664">
    <property type="entry name" value="DoH"/>
    <property type="match status" value="1"/>
</dbReference>
<evidence type="ECO:0000256" key="3">
    <source>
        <dbReference type="ARBA" id="ARBA00022630"/>
    </source>
</evidence>
<feature type="signal peptide" evidence="8">
    <location>
        <begin position="1"/>
        <end position="40"/>
    </location>
</feature>
<dbReference type="OrthoDB" id="823504at2759"/>
<keyword evidence="8" id="KW-0732">Signal</keyword>
<evidence type="ECO:0000256" key="6">
    <source>
        <dbReference type="PIRSR" id="PIRSR601834-1"/>
    </source>
</evidence>
<feature type="binding site" evidence="6">
    <location>
        <position position="702"/>
    </location>
    <ligand>
        <name>FAD</name>
        <dbReference type="ChEBI" id="CHEBI:57692"/>
    </ligand>
</feature>
<evidence type="ECO:0000256" key="5">
    <source>
        <dbReference type="ARBA" id="ARBA00023002"/>
    </source>
</evidence>
<sequence>MLRLHPGGPFVARPARFRMSSPTITLLLVGLFLLLDFAKAGGSGSSGSGSCDAWTTLDVTPQYRFGWQIREADGYIDFMLYSNLTAGWVGFGITSNGSSTMETIDAYIYEPGLNVSTKVTDRKSIGRSKPPLDTDSGGTNDVVDFRDVTSFQTGNWAFVVRWSRKLDSNDPKDFAIKSGPVTVAFAWSGSGKTTASYHGATSRTKMQLDFYNNRTGGSSSISIGTLDERIHSLEALHGTLMTACFVFLFPIGIYVAVFYDNFRDWLSLHKEIFGFVATEVILSFIIASVGRFAYRDTSITHVLLGMIITSLCVTNMVVGIFYSTSGSIVTRLPKGFKPYIFAALRWSRVFHRIIGVATYLLGLVNGFLGVSDFFVDDQSLLAYQVAYTLCASVWPLALIIFGFREKLKEIAFPIVRRAFGSAVVRATASLKRQRRGGVQALVDKTKLVPLSWFDVHERVSEGAKWVVVDGIVCDVSSFMHQHPGGQFLLRGCLGLDVSAFFHGHEALRISEKVRQNRPYAHSRVALAAVTNLAVGRISKKKDNTEFIPNESRLLFQEKTEDRSSLSKSVAPQAPRVLNSNLIEEPQLQLGKRASVFVAEEHAEERRENRGAIVLGLSHRDYRFLSFSSRTLLSGPHASSKIYRITFLISADSVYFFRPGEHVFLQTIKDRDANDITGSESVFLPAASVWDAPEKRAAAVITRAYTPVSSYCRGKLEIIYKHYEDGVMSTYLTNMKDGDLIRVRAATTDAANPVPRMLNAQDPKYGCWPCIGFIGRGTGVVPLVKIMGWHARYGYRDAMGVPSFRLHLLQTYTTNHDVILQSEISELKQSLNETSECLKVSTFVRDKVSDDYEGTVADEIDDESLRDMMPTPYATQPPEEPRIIVCGSYSFSIRISEQLENIGFRPSQIIVLP</sequence>
<keyword evidence="3 6" id="KW-0285">Flavoprotein</keyword>
<dbReference type="PROSITE" id="PS50255">
    <property type="entry name" value="CYTOCHROME_B5_2"/>
    <property type="match status" value="1"/>
</dbReference>
<organism evidence="12 13">
    <name type="scientific">Gonapodya prolifera (strain JEL478)</name>
    <name type="common">Monoblepharis prolifera</name>
    <dbReference type="NCBI Taxonomy" id="1344416"/>
    <lineage>
        <taxon>Eukaryota</taxon>
        <taxon>Fungi</taxon>
        <taxon>Fungi incertae sedis</taxon>
        <taxon>Chytridiomycota</taxon>
        <taxon>Chytridiomycota incertae sedis</taxon>
        <taxon>Monoblepharidomycetes</taxon>
        <taxon>Monoblepharidales</taxon>
        <taxon>Gonapodyaceae</taxon>
        <taxon>Gonapodya</taxon>
    </lineage>
</organism>
<evidence type="ECO:0000313" key="13">
    <source>
        <dbReference type="Proteomes" id="UP000070544"/>
    </source>
</evidence>
<proteinExistence type="inferred from homology"/>
<feature type="binding site" evidence="6">
    <location>
        <position position="720"/>
    </location>
    <ligand>
        <name>FAD</name>
        <dbReference type="ChEBI" id="CHEBI:57692"/>
    </ligand>
</feature>
<dbReference type="Gene3D" id="3.40.50.80">
    <property type="entry name" value="Nucleotide-binding domain of ferredoxin-NADP reductase (FNR) module"/>
    <property type="match status" value="1"/>
</dbReference>
<feature type="binding site" evidence="6">
    <location>
        <position position="704"/>
    </location>
    <ligand>
        <name>FAD</name>
        <dbReference type="ChEBI" id="CHEBI:57692"/>
    </ligand>
</feature>
<dbReference type="SMART" id="SM01117">
    <property type="entry name" value="Cyt-b5"/>
    <property type="match status" value="1"/>
</dbReference>
<accession>A0A139B123</accession>
<evidence type="ECO:0000256" key="2">
    <source>
        <dbReference type="ARBA" id="ARBA00006105"/>
    </source>
</evidence>
<keyword evidence="7" id="KW-1133">Transmembrane helix</keyword>
<dbReference type="InterPro" id="IPR001199">
    <property type="entry name" value="Cyt_B5-like_heme/steroid-bd"/>
</dbReference>
<dbReference type="Pfam" id="PF03351">
    <property type="entry name" value="DOMON"/>
    <property type="match status" value="1"/>
</dbReference>
<feature type="domain" description="FAD-binding FR-type" evidence="11">
    <location>
        <begin position="619"/>
        <end position="752"/>
    </location>
</feature>
<reference evidence="12 13" key="1">
    <citation type="journal article" date="2015" name="Genome Biol. Evol.">
        <title>Phylogenomic analyses indicate that early fungi evolved digesting cell walls of algal ancestors of land plants.</title>
        <authorList>
            <person name="Chang Y."/>
            <person name="Wang S."/>
            <person name="Sekimoto S."/>
            <person name="Aerts A.L."/>
            <person name="Choi C."/>
            <person name="Clum A."/>
            <person name="LaButti K.M."/>
            <person name="Lindquist E.A."/>
            <person name="Yee Ngan C."/>
            <person name="Ohm R.A."/>
            <person name="Salamov A.A."/>
            <person name="Grigoriev I.V."/>
            <person name="Spatafora J.W."/>
            <person name="Berbee M.L."/>
        </authorList>
    </citation>
    <scope>NUCLEOTIDE SEQUENCE [LARGE SCALE GENOMIC DNA]</scope>
    <source>
        <strain evidence="12 13">JEL478</strain>
    </source>
</reference>
<dbReference type="PROSITE" id="PS51384">
    <property type="entry name" value="FAD_FR"/>
    <property type="match status" value="1"/>
</dbReference>
<dbReference type="InterPro" id="IPR005018">
    <property type="entry name" value="DOMON_domain"/>
</dbReference>
<comment type="cofactor">
    <cofactor evidence="1 6">
        <name>FAD</name>
        <dbReference type="ChEBI" id="CHEBI:57692"/>
    </cofactor>
</comment>
<evidence type="ECO:0000259" key="9">
    <source>
        <dbReference type="PROSITE" id="PS50255"/>
    </source>
</evidence>
<feature type="binding site" evidence="6">
    <location>
        <position position="728"/>
    </location>
    <ligand>
        <name>FAD</name>
        <dbReference type="ChEBI" id="CHEBI:57692"/>
    </ligand>
</feature>
<dbReference type="InterPro" id="IPR008333">
    <property type="entry name" value="Cbr1-like_FAD-bd_dom"/>
</dbReference>
<dbReference type="CDD" id="cd08760">
    <property type="entry name" value="Cyt_b561_FRRS1_like"/>
    <property type="match status" value="1"/>
</dbReference>
<feature type="transmembrane region" description="Helical" evidence="7">
    <location>
        <begin position="380"/>
        <end position="403"/>
    </location>
</feature>
<feature type="domain" description="Cytochrome b5 heme-binding" evidence="9">
    <location>
        <begin position="445"/>
        <end position="538"/>
    </location>
</feature>
<evidence type="ECO:0000256" key="1">
    <source>
        <dbReference type="ARBA" id="ARBA00001974"/>
    </source>
</evidence>
<evidence type="ECO:0008006" key="14">
    <source>
        <dbReference type="Google" id="ProtNLM"/>
    </source>
</evidence>
<evidence type="ECO:0000313" key="12">
    <source>
        <dbReference type="EMBL" id="KXS22503.1"/>
    </source>
</evidence>
<dbReference type="PANTHER" id="PTHR19370">
    <property type="entry name" value="NADH-CYTOCHROME B5 REDUCTASE"/>
    <property type="match status" value="1"/>
</dbReference>
<evidence type="ECO:0000256" key="8">
    <source>
        <dbReference type="SAM" id="SignalP"/>
    </source>
</evidence>
<keyword evidence="7" id="KW-0472">Membrane</keyword>
<gene>
    <name evidence="12" type="ORF">M427DRAFT_486511</name>
</gene>
<dbReference type="InterPro" id="IPR017938">
    <property type="entry name" value="Riboflavin_synthase-like_b-brl"/>
</dbReference>
<dbReference type="Pfam" id="PF00173">
    <property type="entry name" value="Cyt-b5"/>
    <property type="match status" value="1"/>
</dbReference>
<dbReference type="Gene3D" id="2.40.30.10">
    <property type="entry name" value="Translation factors"/>
    <property type="match status" value="1"/>
</dbReference>
<feature type="chain" id="PRO_5007296534" description="Cytochrome b5 heme-binding domain-containing protein" evidence="8">
    <location>
        <begin position="41"/>
        <end position="912"/>
    </location>
</feature>
<dbReference type="Gene3D" id="1.20.120.1770">
    <property type="match status" value="1"/>
</dbReference>
<dbReference type="SUPFAM" id="SSF52343">
    <property type="entry name" value="Ferredoxin reductase-like, C-terminal NADP-linked domain"/>
    <property type="match status" value="1"/>
</dbReference>
<keyword evidence="4 6" id="KW-0274">FAD</keyword>
<dbReference type="GO" id="GO:0016491">
    <property type="term" value="F:oxidoreductase activity"/>
    <property type="evidence" value="ECO:0007669"/>
    <property type="project" value="UniProtKB-KW"/>
</dbReference>
<feature type="domain" description="DOMON" evidence="10">
    <location>
        <begin position="61"/>
        <end position="190"/>
    </location>
</feature>
<dbReference type="InterPro" id="IPR017927">
    <property type="entry name" value="FAD-bd_FR_type"/>
</dbReference>
<dbReference type="InterPro" id="IPR045266">
    <property type="entry name" value="DOH_DOMON"/>
</dbReference>
<dbReference type="AlphaFoldDB" id="A0A139B123"/>
<dbReference type="InterPro" id="IPR001834">
    <property type="entry name" value="CBR-like"/>
</dbReference>
<dbReference type="OMA" id="IMGWHAR"/>
<keyword evidence="13" id="KW-1185">Reference proteome</keyword>
<dbReference type="Gene3D" id="3.10.120.10">
    <property type="entry name" value="Cytochrome b5-like heme/steroid binding domain"/>
    <property type="match status" value="1"/>
</dbReference>
<dbReference type="SUPFAM" id="SSF63380">
    <property type="entry name" value="Riboflavin synthase domain-like"/>
    <property type="match status" value="1"/>
</dbReference>
<evidence type="ECO:0000259" key="10">
    <source>
        <dbReference type="PROSITE" id="PS50836"/>
    </source>
</evidence>
<name>A0A139B123_GONPJ</name>
<dbReference type="InterPro" id="IPR036400">
    <property type="entry name" value="Cyt_B5-like_heme/steroid_sf"/>
</dbReference>
<feature type="binding site" evidence="6">
    <location>
        <position position="727"/>
    </location>
    <ligand>
        <name>FAD</name>
        <dbReference type="ChEBI" id="CHEBI:57692"/>
    </ligand>
</feature>
<feature type="transmembrane region" description="Helical" evidence="7">
    <location>
        <begin position="349"/>
        <end position="368"/>
    </location>
</feature>
<evidence type="ECO:0000256" key="7">
    <source>
        <dbReference type="SAM" id="Phobius"/>
    </source>
</evidence>
<dbReference type="SUPFAM" id="SSF55856">
    <property type="entry name" value="Cytochrome b5-like heme/steroid binding domain"/>
    <property type="match status" value="1"/>
</dbReference>
<dbReference type="PROSITE" id="PS50836">
    <property type="entry name" value="DOMON"/>
    <property type="match status" value="1"/>
</dbReference>